<evidence type="ECO:0000313" key="1">
    <source>
        <dbReference type="EMBL" id="MPN17379.1"/>
    </source>
</evidence>
<sequence>MFRQERRQRQRVFAVPRHTQMQRFQPEIEQEGVERAETGAEVAQNLGAGFGRERRPAEFLPIGGVGVERIGLDQFRKFPVVPAVGTAVDHHPAERSCVPVDVFGGGMHDDVRAVPERFAEKRRGKRVVHHERDVEFAGQG</sequence>
<comment type="caution">
    <text evidence="1">The sequence shown here is derived from an EMBL/GenBank/DDBJ whole genome shotgun (WGS) entry which is preliminary data.</text>
</comment>
<organism evidence="1">
    <name type="scientific">bioreactor metagenome</name>
    <dbReference type="NCBI Taxonomy" id="1076179"/>
    <lineage>
        <taxon>unclassified sequences</taxon>
        <taxon>metagenomes</taxon>
        <taxon>ecological metagenomes</taxon>
    </lineage>
</organism>
<gene>
    <name evidence="1" type="ORF">SDC9_164732</name>
</gene>
<proteinExistence type="predicted"/>
<name>A0A645FV25_9ZZZZ</name>
<dbReference type="EMBL" id="VSSQ01064483">
    <property type="protein sequence ID" value="MPN17379.1"/>
    <property type="molecule type" value="Genomic_DNA"/>
</dbReference>
<accession>A0A645FV25</accession>
<reference evidence="1" key="1">
    <citation type="submission" date="2019-08" db="EMBL/GenBank/DDBJ databases">
        <authorList>
            <person name="Kucharzyk K."/>
            <person name="Murdoch R.W."/>
            <person name="Higgins S."/>
            <person name="Loffler F."/>
        </authorList>
    </citation>
    <scope>NUCLEOTIDE SEQUENCE</scope>
</reference>
<protein>
    <submittedName>
        <fullName evidence="1">Uncharacterized protein</fullName>
    </submittedName>
</protein>
<dbReference type="AlphaFoldDB" id="A0A645FV25"/>